<protein>
    <recommendedName>
        <fullName evidence="3">HAUS augmin-like complex subunit 6 N-terminal domain-containing protein</fullName>
    </recommendedName>
</protein>
<dbReference type="PANTHER" id="PTHR16151:SF2">
    <property type="entry name" value="HAUS AUGMIN-LIKE COMPLEX SUBUNIT 6"/>
    <property type="match status" value="1"/>
</dbReference>
<name>A0A7M5V7G0_9CNID</name>
<organism evidence="4 5">
    <name type="scientific">Clytia hemisphaerica</name>
    <dbReference type="NCBI Taxonomy" id="252671"/>
    <lineage>
        <taxon>Eukaryota</taxon>
        <taxon>Metazoa</taxon>
        <taxon>Cnidaria</taxon>
        <taxon>Hydrozoa</taxon>
        <taxon>Hydroidolina</taxon>
        <taxon>Leptothecata</taxon>
        <taxon>Obeliida</taxon>
        <taxon>Clytiidae</taxon>
        <taxon>Clytia</taxon>
    </lineage>
</organism>
<feature type="domain" description="HAUS augmin-like complex subunit 6 N-terminal" evidence="3">
    <location>
        <begin position="19"/>
        <end position="257"/>
    </location>
</feature>
<feature type="compositionally biased region" description="Basic and acidic residues" evidence="2">
    <location>
        <begin position="660"/>
        <end position="670"/>
    </location>
</feature>
<dbReference type="InterPro" id="IPR026797">
    <property type="entry name" value="HAUS_6"/>
</dbReference>
<proteinExistence type="predicted"/>
<evidence type="ECO:0000256" key="2">
    <source>
        <dbReference type="SAM" id="MobiDB-lite"/>
    </source>
</evidence>
<dbReference type="Proteomes" id="UP000594262">
    <property type="component" value="Unplaced"/>
</dbReference>
<dbReference type="EnsemblMetazoa" id="CLYHEMT003709.2">
    <property type="protein sequence ID" value="CLYHEMP003709.2"/>
    <property type="gene ID" value="CLYHEMG003709"/>
</dbReference>
<sequence>MMANFKLMPDPLDIREITFSNLLLLGFDVEEKEAQYRIPFTRDMFSVPNRKAMEVVFHFLFCKLNADSAKESFRHCWPIVDKKKEQDFRKVCSEWLTRIKRDDSESRLPTMASSLLLSPTGDRFYQFLFYFSTYVLRQRISALPSKYGALSAWPSLTTTNRKYIPQILRALIVTSINKKASLIDFMETIVNTKEEWSTFSRELSKEQRKLSKTKREYEKQQKQLQQFHEDVFGKGNFISSKDALRRTQNLQKITEFWKTISTLFEAGKSLEEILESVLNSSNKSLKGEDIHFKIPDILLRECERKLQTGKRYKNVYEGGKINLNSLIQLWNLSLHLIKEAYGQYPLPNVEHDEGYIRAHNHANSLNRTVTFNNTLGQKVLPDLKMSIEELKERIAESAEISSNQKPKTPGFPNKFNLDFLPATPPVRFQFNSQSAQRSATTDGAKFSSRNFQETPAAVDMLLHQFKKNTSMNMDQQDDTPVRGLPHKRTSQTAQKKKDGAFTQEKVMTTQKAPRSTRKAVVNKENKAPFTRAPVSEVKPPSSRQSTSSKIPIPKQVPPPTKTPSKPKQITELDGLLAKTPKAQQLLIDEIAQSVLNNTQPDDLSSSDTEENQSQNVHALDEPMEAFSTGAFESRDKVPRTPAFKSKIHNRRSPSRTSPRNIEESPMRTKESPVYTKESPSLSPTEHTQHHGYSEPTIGKTEDEKDLLQNLSSVVSENVFNLKALQERLRNITAVKETTPRQESEQLDNSTFENLTTNLQSMNINSTTTPYHGKPNTLAGFIDINPITPSNVQSVLTDYNPITPLRLPSSSSDEETPSNHHRSAHTPSISNDVDFTPIKTPWRKEPNGLNTPTDSVRNTFSITGEVDFTPLKTPWRKDSPNPKSRTDLNSPVSISSQTTEDLLSFTPFAKNETSVKPKSKLDLFLENNRNVLKDIGTVELTKKNIQKVDAMQSLLDDSTPVNSKTNRNNKADIDEFKRNNMIDFLTPFKSPVDQGHTKKMTSPSGSMTSPRLNISSQDVDDFIDEVMINTSRTPKAFSSLTKSMGGFQSTSKTPGFLAKTPGLFDDDEGPSFNTNDYTLMTPGYKSAGPFKLDFSDEDDEL</sequence>
<evidence type="ECO:0000313" key="4">
    <source>
        <dbReference type="EnsemblMetazoa" id="CLYHEMP003709.2"/>
    </source>
</evidence>
<feature type="coiled-coil region" evidence="1">
    <location>
        <begin position="200"/>
        <end position="230"/>
    </location>
</feature>
<keyword evidence="1" id="KW-0175">Coiled coil</keyword>
<evidence type="ECO:0000256" key="1">
    <source>
        <dbReference type="SAM" id="Coils"/>
    </source>
</evidence>
<reference evidence="4" key="1">
    <citation type="submission" date="2021-01" db="UniProtKB">
        <authorList>
            <consortium name="EnsemblMetazoa"/>
        </authorList>
    </citation>
    <scope>IDENTIFICATION</scope>
</reference>
<evidence type="ECO:0000313" key="5">
    <source>
        <dbReference type="Proteomes" id="UP000594262"/>
    </source>
</evidence>
<accession>A0A7M5V7G0</accession>
<dbReference type="OrthoDB" id="5575722at2759"/>
<feature type="region of interest" description="Disordered" evidence="2">
    <location>
        <begin position="802"/>
        <end position="856"/>
    </location>
</feature>
<dbReference type="GO" id="GO:1990498">
    <property type="term" value="C:mitotic spindle microtubule"/>
    <property type="evidence" value="ECO:0007669"/>
    <property type="project" value="TreeGrafter"/>
</dbReference>
<keyword evidence="5" id="KW-1185">Reference proteome</keyword>
<dbReference type="PANTHER" id="PTHR16151">
    <property type="entry name" value="HAUS AUGMIN-LIKE COMPLEX SUBUNIT 6"/>
    <property type="match status" value="1"/>
</dbReference>
<feature type="region of interest" description="Disordered" evidence="2">
    <location>
        <begin position="628"/>
        <end position="698"/>
    </location>
</feature>
<dbReference type="Pfam" id="PF14661">
    <property type="entry name" value="HAUS6_N"/>
    <property type="match status" value="1"/>
</dbReference>
<feature type="region of interest" description="Disordered" evidence="2">
    <location>
        <begin position="470"/>
        <end position="567"/>
    </location>
</feature>
<feature type="region of interest" description="Disordered" evidence="2">
    <location>
        <begin position="869"/>
        <end position="894"/>
    </location>
</feature>
<feature type="compositionally biased region" description="Polar residues" evidence="2">
    <location>
        <begin position="847"/>
        <end position="856"/>
    </location>
</feature>
<feature type="compositionally biased region" description="Polar residues" evidence="2">
    <location>
        <begin position="999"/>
        <end position="1012"/>
    </location>
</feature>
<dbReference type="GO" id="GO:0070652">
    <property type="term" value="C:HAUS complex"/>
    <property type="evidence" value="ECO:0007669"/>
    <property type="project" value="InterPro"/>
</dbReference>
<evidence type="ECO:0000259" key="3">
    <source>
        <dbReference type="Pfam" id="PF14661"/>
    </source>
</evidence>
<feature type="region of interest" description="Disordered" evidence="2">
    <location>
        <begin position="986"/>
        <end position="1012"/>
    </location>
</feature>
<dbReference type="GO" id="GO:0051225">
    <property type="term" value="P:spindle assembly"/>
    <property type="evidence" value="ECO:0007669"/>
    <property type="project" value="InterPro"/>
</dbReference>
<feature type="compositionally biased region" description="Basic and acidic residues" evidence="2">
    <location>
        <begin position="874"/>
        <end position="885"/>
    </location>
</feature>
<dbReference type="AlphaFoldDB" id="A0A7M5V7G0"/>
<dbReference type="InterPro" id="IPR028163">
    <property type="entry name" value="HAUS_6_N"/>
</dbReference>
<dbReference type="GO" id="GO:0008017">
    <property type="term" value="F:microtubule binding"/>
    <property type="evidence" value="ECO:0007669"/>
    <property type="project" value="TreeGrafter"/>
</dbReference>